<dbReference type="RefSeq" id="WP_307230382.1">
    <property type="nucleotide sequence ID" value="NZ_JAUSTT010000016.1"/>
</dbReference>
<dbReference type="EMBL" id="JAUSTT010000016">
    <property type="protein sequence ID" value="MDQ0176880.1"/>
    <property type="molecule type" value="Genomic_DNA"/>
</dbReference>
<dbReference type="InterPro" id="IPR008007">
    <property type="entry name" value="Peptidase_M42"/>
</dbReference>
<keyword evidence="4" id="KW-0479">Metal-binding</keyword>
<organism evidence="7 8">
    <name type="scientific">Bacillus chungangensis</name>
    <dbReference type="NCBI Taxonomy" id="587633"/>
    <lineage>
        <taxon>Bacteria</taxon>
        <taxon>Bacillati</taxon>
        <taxon>Bacillota</taxon>
        <taxon>Bacilli</taxon>
        <taxon>Bacillales</taxon>
        <taxon>Bacillaceae</taxon>
        <taxon>Bacillus</taxon>
    </lineage>
</organism>
<evidence type="ECO:0000313" key="8">
    <source>
        <dbReference type="Proteomes" id="UP001223586"/>
    </source>
</evidence>
<evidence type="ECO:0000256" key="5">
    <source>
        <dbReference type="ARBA" id="ARBA00022801"/>
    </source>
</evidence>
<evidence type="ECO:0000256" key="1">
    <source>
        <dbReference type="ARBA" id="ARBA00006272"/>
    </source>
</evidence>
<reference evidence="7 8" key="1">
    <citation type="submission" date="2023-07" db="EMBL/GenBank/DDBJ databases">
        <title>Genomic Encyclopedia of Type Strains, Phase IV (KMG-IV): sequencing the most valuable type-strain genomes for metagenomic binning, comparative biology and taxonomic classification.</title>
        <authorList>
            <person name="Goeker M."/>
        </authorList>
    </citation>
    <scope>NUCLEOTIDE SEQUENCE [LARGE SCALE GENOMIC DNA]</scope>
    <source>
        <strain evidence="7 8">DSM 23837</strain>
    </source>
</reference>
<comment type="similarity">
    <text evidence="1 6">Belongs to the peptidase M42 family.</text>
</comment>
<evidence type="ECO:0000256" key="6">
    <source>
        <dbReference type="PIRNR" id="PIRNR001123"/>
    </source>
</evidence>
<evidence type="ECO:0000256" key="4">
    <source>
        <dbReference type="ARBA" id="ARBA00022723"/>
    </source>
</evidence>
<dbReference type="CDD" id="cd05656">
    <property type="entry name" value="M42_Frv"/>
    <property type="match status" value="1"/>
</dbReference>
<gene>
    <name evidence="7" type="ORF">J2S08_002738</name>
</gene>
<keyword evidence="8" id="KW-1185">Reference proteome</keyword>
<proteinExistence type="inferred from homology"/>
<dbReference type="SUPFAM" id="SSF53187">
    <property type="entry name" value="Zn-dependent exopeptidases"/>
    <property type="match status" value="1"/>
</dbReference>
<evidence type="ECO:0000256" key="3">
    <source>
        <dbReference type="ARBA" id="ARBA00022670"/>
    </source>
</evidence>
<protein>
    <submittedName>
        <fullName evidence="7">Aminopeptidase FrvX</fullName>
    </submittedName>
</protein>
<dbReference type="Pfam" id="PF05343">
    <property type="entry name" value="Peptidase_M42"/>
    <property type="match status" value="1"/>
</dbReference>
<dbReference type="PIRSF" id="PIRSF001123">
    <property type="entry name" value="PepA_GA"/>
    <property type="match status" value="1"/>
</dbReference>
<name>A0ABT9WVU6_9BACI</name>
<dbReference type="GO" id="GO:0004177">
    <property type="term" value="F:aminopeptidase activity"/>
    <property type="evidence" value="ECO:0007669"/>
    <property type="project" value="UniProtKB-KW"/>
</dbReference>
<sequence>MQKETLELFKTLTELPGAPGNEGAVRQFMRTQLDKYADDIIQDRLGGIFGVKQGKEASPRVMVAGHMDEVGFMVTAITDKGLLRFQPLGGWWNQVMLAQRVQVITDNGPIIGVIGSIPPHLLSDEQRGKPMEIKNMLIDIGADDQEDAKRLGIKPGQQIVPICPFTPMANKKKVMAKAWDNRYGCGLAIELLKELQNETLPNTLFSGATVQEEVGLRGAQVAANMIKPDIFFALDASPANDSSGDKQAFGQLGKGALLRIYDRSMVTHKGMREFILDTAESNDIPYQYFVSQGGTDAGRVHLSNEGVPSTVIGICSRYIHTHASIIHVDDYAAAKELLIKAVKSCDQATVASIYQNG</sequence>
<comment type="caution">
    <text evidence="7">The sequence shown here is derived from an EMBL/GenBank/DDBJ whole genome shotgun (WGS) entry which is preliminary data.</text>
</comment>
<dbReference type="InterPro" id="IPR023367">
    <property type="entry name" value="Peptidase_M42_dom2"/>
</dbReference>
<dbReference type="SUPFAM" id="SSF101821">
    <property type="entry name" value="Aminopeptidase/glucanase lid domain"/>
    <property type="match status" value="1"/>
</dbReference>
<dbReference type="Proteomes" id="UP001223586">
    <property type="component" value="Unassembled WGS sequence"/>
</dbReference>
<dbReference type="Gene3D" id="2.40.30.40">
    <property type="entry name" value="Peptidase M42, domain 2"/>
    <property type="match status" value="1"/>
</dbReference>
<dbReference type="PANTHER" id="PTHR32481:SF0">
    <property type="entry name" value="AMINOPEPTIDASE YPDE-RELATED"/>
    <property type="match status" value="1"/>
</dbReference>
<accession>A0ABT9WVU6</accession>
<keyword evidence="5" id="KW-0378">Hydrolase</keyword>
<dbReference type="Gene3D" id="3.40.630.10">
    <property type="entry name" value="Zn peptidases"/>
    <property type="match status" value="1"/>
</dbReference>
<dbReference type="InterPro" id="IPR051464">
    <property type="entry name" value="Peptidase_M42_aminopept"/>
</dbReference>
<keyword evidence="3" id="KW-0645">Protease</keyword>
<evidence type="ECO:0000256" key="2">
    <source>
        <dbReference type="ARBA" id="ARBA00022438"/>
    </source>
</evidence>
<evidence type="ECO:0000313" key="7">
    <source>
        <dbReference type="EMBL" id="MDQ0176880.1"/>
    </source>
</evidence>
<dbReference type="PANTHER" id="PTHR32481">
    <property type="entry name" value="AMINOPEPTIDASE"/>
    <property type="match status" value="1"/>
</dbReference>
<keyword evidence="2 7" id="KW-0031">Aminopeptidase</keyword>